<dbReference type="EMBL" id="GG745329">
    <property type="protein sequence ID" value="KNE55144.1"/>
    <property type="molecule type" value="Genomic_DNA"/>
</dbReference>
<evidence type="ECO:0000259" key="3">
    <source>
        <dbReference type="Pfam" id="PF10241"/>
    </source>
</evidence>
<accession>A0A0L0RYI3</accession>
<dbReference type="AlphaFoldDB" id="A0A0L0RYI3"/>
<reference evidence="4 5" key="1">
    <citation type="submission" date="2009-11" db="EMBL/GenBank/DDBJ databases">
        <title>Annotation of Allomyces macrogynus ATCC 38327.</title>
        <authorList>
            <consortium name="The Broad Institute Genome Sequencing Platform"/>
            <person name="Russ C."/>
            <person name="Cuomo C."/>
            <person name="Burger G."/>
            <person name="Gray M.W."/>
            <person name="Holland P.W.H."/>
            <person name="King N."/>
            <person name="Lang F.B.F."/>
            <person name="Roger A.J."/>
            <person name="Ruiz-Trillo I."/>
            <person name="Young S.K."/>
            <person name="Zeng Q."/>
            <person name="Gargeya S."/>
            <person name="Fitzgerald M."/>
            <person name="Haas B."/>
            <person name="Abouelleil A."/>
            <person name="Alvarado L."/>
            <person name="Arachchi H.M."/>
            <person name="Berlin A."/>
            <person name="Chapman S.B."/>
            <person name="Gearin G."/>
            <person name="Goldberg J."/>
            <person name="Griggs A."/>
            <person name="Gujja S."/>
            <person name="Hansen M."/>
            <person name="Heiman D."/>
            <person name="Howarth C."/>
            <person name="Larimer J."/>
            <person name="Lui A."/>
            <person name="MacDonald P.J.P."/>
            <person name="McCowen C."/>
            <person name="Montmayeur A."/>
            <person name="Murphy C."/>
            <person name="Neiman D."/>
            <person name="Pearson M."/>
            <person name="Priest M."/>
            <person name="Roberts A."/>
            <person name="Saif S."/>
            <person name="Shea T."/>
            <person name="Sisk P."/>
            <person name="Stolte C."/>
            <person name="Sykes S."/>
            <person name="Wortman J."/>
            <person name="Nusbaum C."/>
            <person name="Birren B."/>
        </authorList>
    </citation>
    <scope>NUCLEOTIDE SEQUENCE [LARGE SCALE GENOMIC DNA]</scope>
    <source>
        <strain evidence="4 5">ATCC 38327</strain>
    </source>
</reference>
<name>A0A0L0RYI3_ALLM3</name>
<evidence type="ECO:0000313" key="5">
    <source>
        <dbReference type="Proteomes" id="UP000054350"/>
    </source>
</evidence>
<evidence type="ECO:0000256" key="2">
    <source>
        <dbReference type="SAM" id="MobiDB-lite"/>
    </source>
</evidence>
<gene>
    <name evidence="4" type="ORF">AMAG_01068</name>
</gene>
<evidence type="ECO:0000256" key="1">
    <source>
        <dbReference type="ARBA" id="ARBA00005913"/>
    </source>
</evidence>
<reference evidence="5" key="2">
    <citation type="submission" date="2009-11" db="EMBL/GenBank/DDBJ databases">
        <title>The Genome Sequence of Allomyces macrogynus strain ATCC 38327.</title>
        <authorList>
            <consortium name="The Broad Institute Genome Sequencing Platform"/>
            <person name="Russ C."/>
            <person name="Cuomo C."/>
            <person name="Shea T."/>
            <person name="Young S.K."/>
            <person name="Zeng Q."/>
            <person name="Koehrsen M."/>
            <person name="Haas B."/>
            <person name="Borodovsky M."/>
            <person name="Guigo R."/>
            <person name="Alvarado L."/>
            <person name="Berlin A."/>
            <person name="Borenstein D."/>
            <person name="Chen Z."/>
            <person name="Engels R."/>
            <person name="Freedman E."/>
            <person name="Gellesch M."/>
            <person name="Goldberg J."/>
            <person name="Griggs A."/>
            <person name="Gujja S."/>
            <person name="Heiman D."/>
            <person name="Hepburn T."/>
            <person name="Howarth C."/>
            <person name="Jen D."/>
            <person name="Larson L."/>
            <person name="Lewis B."/>
            <person name="Mehta T."/>
            <person name="Park D."/>
            <person name="Pearson M."/>
            <person name="Roberts A."/>
            <person name="Saif S."/>
            <person name="Shenoy N."/>
            <person name="Sisk P."/>
            <person name="Stolte C."/>
            <person name="Sykes S."/>
            <person name="Walk T."/>
            <person name="White J."/>
            <person name="Yandava C."/>
            <person name="Burger G."/>
            <person name="Gray M.W."/>
            <person name="Holland P.W.H."/>
            <person name="King N."/>
            <person name="Lang F.B.F."/>
            <person name="Roger A.J."/>
            <person name="Ruiz-Trillo I."/>
            <person name="Lander E."/>
            <person name="Nusbaum C."/>
        </authorList>
    </citation>
    <scope>NUCLEOTIDE SEQUENCE [LARGE SCALE GENOMIC DNA]</scope>
    <source>
        <strain evidence="5">ATCC 38327</strain>
    </source>
</reference>
<organism evidence="4 5">
    <name type="scientific">Allomyces macrogynus (strain ATCC 38327)</name>
    <name type="common">Allomyces javanicus var. macrogynus</name>
    <dbReference type="NCBI Taxonomy" id="578462"/>
    <lineage>
        <taxon>Eukaryota</taxon>
        <taxon>Fungi</taxon>
        <taxon>Fungi incertae sedis</taxon>
        <taxon>Blastocladiomycota</taxon>
        <taxon>Blastocladiomycetes</taxon>
        <taxon>Blastocladiales</taxon>
        <taxon>Blastocladiaceae</taxon>
        <taxon>Allomyces</taxon>
    </lineage>
</organism>
<keyword evidence="5" id="KW-1185">Reference proteome</keyword>
<dbReference type="InterPro" id="IPR019371">
    <property type="entry name" value="KxDL_dom"/>
</dbReference>
<dbReference type="VEuPathDB" id="FungiDB:AMAG_01068"/>
<sequence>MDAPAASAPPAGRHHQGVPGASETTPTPTPTDDAASNLSPVSCETPSPPASATANTDLGPTQPVPAVPPVAAASAAPGNPPDASSATAAQVLTRLVVPADAIRTSSVPLQQQSIELLAGATKELQLFNLYATRRLVENQAKYKAATRALAGIKTDLDMAYARIMRLRRKLATHAPDSLQQAVVEMGPLVDTADGDRDVAEEGEDVE</sequence>
<evidence type="ECO:0000313" key="4">
    <source>
        <dbReference type="EMBL" id="KNE55144.1"/>
    </source>
</evidence>
<feature type="region of interest" description="Disordered" evidence="2">
    <location>
        <begin position="1"/>
        <end position="85"/>
    </location>
</feature>
<dbReference type="Proteomes" id="UP000054350">
    <property type="component" value="Unassembled WGS sequence"/>
</dbReference>
<feature type="compositionally biased region" description="Polar residues" evidence="2">
    <location>
        <begin position="34"/>
        <end position="59"/>
    </location>
</feature>
<comment type="similarity">
    <text evidence="1">Belongs to the KXD1 family.</text>
</comment>
<protein>
    <recommendedName>
        <fullName evidence="3">KxDL domain-containing protein</fullName>
    </recommendedName>
</protein>
<dbReference type="Pfam" id="PF10241">
    <property type="entry name" value="KxDL"/>
    <property type="match status" value="1"/>
</dbReference>
<proteinExistence type="inferred from homology"/>
<feature type="domain" description="KxDL" evidence="3">
    <location>
        <begin position="106"/>
        <end position="176"/>
    </location>
</feature>
<dbReference type="OrthoDB" id="5577157at2759"/>
<feature type="compositionally biased region" description="Low complexity" evidence="2">
    <location>
        <begin position="69"/>
        <end position="85"/>
    </location>
</feature>